<evidence type="ECO:0000313" key="1">
    <source>
        <dbReference type="EMBL" id="MDR6609960.1"/>
    </source>
</evidence>
<feature type="non-terminal residue" evidence="1">
    <location>
        <position position="1"/>
    </location>
</feature>
<sequence length="245" mass="27494">PLRFQGQYFDAESGLHYNRHRYYHPDLGRYLTPDPVKLAGGLNPYQYTRNPTGWVDPLGLNGNCPGANRPGCLKPDELGGAKVDEGEPALPKMPAEQRRTRIDDLAEENAYRRLVEIERATPGGHFLEKHGAQTTLQSQLERVTLAKNPTTGVVERYGNGRREGQPKIPTAATHFLSHRDQLNAIYRAQLILRYTDLETSRLAFDMGKKIGEGYKRGSLEYGQQTKAIVILDNSGRPKTAYADFD</sequence>
<reference evidence="1" key="1">
    <citation type="submission" date="2023-07" db="EMBL/GenBank/DDBJ databases">
        <title>Sorghum-associated microbial communities from plants grown in Nebraska, USA.</title>
        <authorList>
            <person name="Schachtman D."/>
        </authorList>
    </citation>
    <scope>NUCLEOTIDE SEQUENCE</scope>
    <source>
        <strain evidence="1">BE46</strain>
    </source>
</reference>
<evidence type="ECO:0000313" key="2">
    <source>
        <dbReference type="Proteomes" id="UP001259420"/>
    </source>
</evidence>
<proteinExistence type="predicted"/>
<dbReference type="EMBL" id="JAVDSD010000016">
    <property type="protein sequence ID" value="MDR6609960.1"/>
    <property type="molecule type" value="Genomic_DNA"/>
</dbReference>
<keyword evidence="2" id="KW-1185">Reference proteome</keyword>
<name>A0ACC6JUJ1_9PSED</name>
<protein>
    <submittedName>
        <fullName evidence="1">RHS repeat-associated protein</fullName>
    </submittedName>
</protein>
<gene>
    <name evidence="1" type="ORF">J2X87_005064</name>
</gene>
<comment type="caution">
    <text evidence="1">The sequence shown here is derived from an EMBL/GenBank/DDBJ whole genome shotgun (WGS) entry which is preliminary data.</text>
</comment>
<accession>A0ACC6JUJ1</accession>
<organism evidence="1 2">
    <name type="scientific">Pseudomonas synxantha</name>
    <dbReference type="NCBI Taxonomy" id="47883"/>
    <lineage>
        <taxon>Bacteria</taxon>
        <taxon>Pseudomonadati</taxon>
        <taxon>Pseudomonadota</taxon>
        <taxon>Gammaproteobacteria</taxon>
        <taxon>Pseudomonadales</taxon>
        <taxon>Pseudomonadaceae</taxon>
        <taxon>Pseudomonas</taxon>
    </lineage>
</organism>
<dbReference type="Proteomes" id="UP001259420">
    <property type="component" value="Unassembled WGS sequence"/>
</dbReference>